<dbReference type="AlphaFoldDB" id="A0A8X7MIG8"/>
<protein>
    <submittedName>
        <fullName evidence="2">Uncharacterized protein</fullName>
    </submittedName>
</protein>
<accession>A0A8X7MIG8</accession>
<feature type="compositionally biased region" description="Basic and acidic residues" evidence="1">
    <location>
        <begin position="162"/>
        <end position="174"/>
    </location>
</feature>
<name>A0A8X7MIG8_9BASI</name>
<dbReference type="Proteomes" id="UP000077684">
    <property type="component" value="Unassembled WGS sequence"/>
</dbReference>
<organism evidence="2 3">
    <name type="scientific">Tilletia controversa</name>
    <name type="common">dwarf bunt fungus</name>
    <dbReference type="NCBI Taxonomy" id="13291"/>
    <lineage>
        <taxon>Eukaryota</taxon>
        <taxon>Fungi</taxon>
        <taxon>Dikarya</taxon>
        <taxon>Basidiomycota</taxon>
        <taxon>Ustilaginomycotina</taxon>
        <taxon>Exobasidiomycetes</taxon>
        <taxon>Tilletiales</taxon>
        <taxon>Tilletiaceae</taxon>
        <taxon>Tilletia</taxon>
    </lineage>
</organism>
<keyword evidence="3" id="KW-1185">Reference proteome</keyword>
<evidence type="ECO:0000256" key="1">
    <source>
        <dbReference type="SAM" id="MobiDB-lite"/>
    </source>
</evidence>
<reference evidence="2" key="1">
    <citation type="submission" date="2016-04" db="EMBL/GenBank/DDBJ databases">
        <authorList>
            <person name="Nguyen H.D."/>
            <person name="Samba Siva P."/>
            <person name="Cullis J."/>
            <person name="Levesque C.A."/>
            <person name="Hambleton S."/>
        </authorList>
    </citation>
    <scope>NUCLEOTIDE SEQUENCE</scope>
    <source>
        <strain evidence="2">DAOMC 236426</strain>
    </source>
</reference>
<feature type="compositionally biased region" description="Low complexity" evidence="1">
    <location>
        <begin position="110"/>
        <end position="121"/>
    </location>
</feature>
<sequence>MKRPPWRLRSPSLEVAFETVKHVPGGKASSRTFPPSHTTAAGSQCDFCGAIMPAKFLSNHSCDAKPRVKVEGGGVKVEGASSSKATNEIIEISSDEHSDAEPDAEGAEGAGPLSRKIAAVEAKAKKDKKRKLSGTSDSAGKERHAAPSATSKKGCGSTQPQDKVKFDPKNDSKKQICPVCNKKETPEPWSEDETGQGNGKLKSPV</sequence>
<feature type="compositionally biased region" description="Polar residues" evidence="1">
    <location>
        <begin position="148"/>
        <end position="161"/>
    </location>
</feature>
<gene>
    <name evidence="2" type="ORF">A4X06_0g9339</name>
</gene>
<dbReference type="EMBL" id="LWDE02002658">
    <property type="protein sequence ID" value="KAE8237103.1"/>
    <property type="molecule type" value="Genomic_DNA"/>
</dbReference>
<evidence type="ECO:0000313" key="3">
    <source>
        <dbReference type="Proteomes" id="UP000077684"/>
    </source>
</evidence>
<comment type="caution">
    <text evidence="2">The sequence shown here is derived from an EMBL/GenBank/DDBJ whole genome shotgun (WGS) entry which is preliminary data.</text>
</comment>
<evidence type="ECO:0000313" key="2">
    <source>
        <dbReference type="EMBL" id="KAE8237103.1"/>
    </source>
</evidence>
<proteinExistence type="predicted"/>
<reference evidence="2" key="2">
    <citation type="journal article" date="2019" name="IMA Fungus">
        <title>Genome sequencing and comparison of five Tilletia species to identify candidate genes for the detection of regulated species infecting wheat.</title>
        <authorList>
            <person name="Nguyen H.D.T."/>
            <person name="Sultana T."/>
            <person name="Kesanakurti P."/>
            <person name="Hambleton S."/>
        </authorList>
    </citation>
    <scope>NUCLEOTIDE SEQUENCE</scope>
    <source>
        <strain evidence="2">DAOMC 236426</strain>
    </source>
</reference>
<feature type="region of interest" description="Disordered" evidence="1">
    <location>
        <begin position="78"/>
        <end position="205"/>
    </location>
</feature>